<protein>
    <submittedName>
        <fullName evidence="1">Uncharacterized protein</fullName>
    </submittedName>
</protein>
<dbReference type="AlphaFoldDB" id="A0A975LD29"/>
<dbReference type="Proteomes" id="UP000682416">
    <property type="component" value="Chromosome"/>
</dbReference>
<evidence type="ECO:0000313" key="2">
    <source>
        <dbReference type="Proteomes" id="UP000682416"/>
    </source>
</evidence>
<dbReference type="EMBL" id="CP074402">
    <property type="protein sequence ID" value="QVJ03430.1"/>
    <property type="molecule type" value="Genomic_DNA"/>
</dbReference>
<proteinExistence type="predicted"/>
<gene>
    <name evidence="1" type="ORF">KGD82_16200</name>
</gene>
<sequence length="166" mass="18279">MVNVHDNLPCEPEPGATPPKIVLYADHARDVQIDFVNTGDEFLQHDKIALAKLSEAERREQENARALLWRHVLTYWEQGKANGWNPASRPEWESVAGMLDFVQALTAAAQDSLSGESGPLSLTVEEEDGVWVARSTEPELASQGSTRSAALRAFAEALELLEEEAV</sequence>
<name>A0A975LD29_9ACTN</name>
<organism evidence="1 2">
    <name type="scientific">Nocardiopsis eucommiae</name>
    <dbReference type="NCBI Taxonomy" id="2831970"/>
    <lineage>
        <taxon>Bacteria</taxon>
        <taxon>Bacillati</taxon>
        <taxon>Actinomycetota</taxon>
        <taxon>Actinomycetes</taxon>
        <taxon>Streptosporangiales</taxon>
        <taxon>Nocardiopsidaceae</taxon>
        <taxon>Nocardiopsis</taxon>
    </lineage>
</organism>
<reference evidence="1" key="1">
    <citation type="submission" date="2021-05" db="EMBL/GenBank/DDBJ databases">
        <authorList>
            <person name="Kaiqin L."/>
            <person name="Jian G."/>
        </authorList>
    </citation>
    <scope>NUCLEOTIDE SEQUENCE</scope>
    <source>
        <strain evidence="1">HDS5</strain>
    </source>
</reference>
<accession>A0A975LD29</accession>
<keyword evidence="2" id="KW-1185">Reference proteome</keyword>
<dbReference type="KEGG" id="nec:KGD82_16200"/>
<dbReference type="InterPro" id="IPR055811">
    <property type="entry name" value="DUF7387"/>
</dbReference>
<evidence type="ECO:0000313" key="1">
    <source>
        <dbReference type="EMBL" id="QVJ03430.1"/>
    </source>
</evidence>
<dbReference type="Pfam" id="PF24113">
    <property type="entry name" value="DUF7387"/>
    <property type="match status" value="1"/>
</dbReference>